<name>A0A6V7HA76_9HYME</name>
<evidence type="ECO:0000256" key="1">
    <source>
        <dbReference type="SAM" id="MobiDB-lite"/>
    </source>
</evidence>
<dbReference type="EMBL" id="CAJDYZ010009552">
    <property type="protein sequence ID" value="CAD1476743.1"/>
    <property type="molecule type" value="Genomic_DNA"/>
</dbReference>
<dbReference type="Proteomes" id="UP000752696">
    <property type="component" value="Unassembled WGS sequence"/>
</dbReference>
<accession>A0A6V7HA76</accession>
<dbReference type="AlphaFoldDB" id="A0A6V7HA76"/>
<gene>
    <name evidence="2" type="ORF">MHI_LOCUS672087</name>
</gene>
<sequence length="65" mass="7701">LIADLATMEDAKEFLLDGLQFFERKHMDMDMDINLTQQIEHDNEQNKSCHGIKEDRRSEISQDFD</sequence>
<organism evidence="2 3">
    <name type="scientific">Heterotrigona itama</name>
    <dbReference type="NCBI Taxonomy" id="395501"/>
    <lineage>
        <taxon>Eukaryota</taxon>
        <taxon>Metazoa</taxon>
        <taxon>Ecdysozoa</taxon>
        <taxon>Arthropoda</taxon>
        <taxon>Hexapoda</taxon>
        <taxon>Insecta</taxon>
        <taxon>Pterygota</taxon>
        <taxon>Neoptera</taxon>
        <taxon>Endopterygota</taxon>
        <taxon>Hymenoptera</taxon>
        <taxon>Apocrita</taxon>
        <taxon>Aculeata</taxon>
        <taxon>Apoidea</taxon>
        <taxon>Anthophila</taxon>
        <taxon>Apidae</taxon>
        <taxon>Heterotrigona</taxon>
    </lineage>
</organism>
<evidence type="ECO:0000313" key="2">
    <source>
        <dbReference type="EMBL" id="CAD1476743.1"/>
    </source>
</evidence>
<keyword evidence="3" id="KW-1185">Reference proteome</keyword>
<feature type="non-terminal residue" evidence="2">
    <location>
        <position position="1"/>
    </location>
</feature>
<reference evidence="2" key="1">
    <citation type="submission" date="2020-07" db="EMBL/GenBank/DDBJ databases">
        <authorList>
            <person name="Nazaruddin N."/>
        </authorList>
    </citation>
    <scope>NUCLEOTIDE SEQUENCE</scope>
</reference>
<proteinExistence type="predicted"/>
<comment type="caution">
    <text evidence="2">The sequence shown here is derived from an EMBL/GenBank/DDBJ whole genome shotgun (WGS) entry which is preliminary data.</text>
</comment>
<protein>
    <submittedName>
        <fullName evidence="2">Uncharacterized protein</fullName>
    </submittedName>
</protein>
<evidence type="ECO:0000313" key="3">
    <source>
        <dbReference type="Proteomes" id="UP000752696"/>
    </source>
</evidence>
<feature type="region of interest" description="Disordered" evidence="1">
    <location>
        <begin position="39"/>
        <end position="65"/>
    </location>
</feature>